<dbReference type="OrthoDB" id="21421at2"/>
<protein>
    <recommendedName>
        <fullName evidence="1">YchJ-like middle NTF2-like domain-containing protein</fullName>
    </recommendedName>
</protein>
<reference evidence="2 3" key="1">
    <citation type="journal article" date="2013" name="Genome Announc.">
        <title>Complete Genome Sequence of Glaciecola psychrophila Strain 170T.</title>
        <authorList>
            <person name="Yin J."/>
            <person name="Chen J."/>
            <person name="Liu G."/>
            <person name="Yu Y."/>
            <person name="Song L."/>
            <person name="Wang X."/>
            <person name="Qu X."/>
        </authorList>
    </citation>
    <scope>NUCLEOTIDE SEQUENCE [LARGE SCALE GENOMIC DNA]</scope>
    <source>
        <strain evidence="2 3">170</strain>
    </source>
</reference>
<evidence type="ECO:0000313" key="3">
    <source>
        <dbReference type="Proteomes" id="UP000011864"/>
    </source>
</evidence>
<proteinExistence type="predicted"/>
<dbReference type="SUPFAM" id="SSF54427">
    <property type="entry name" value="NTF2-like"/>
    <property type="match status" value="1"/>
</dbReference>
<dbReference type="Gene3D" id="3.10.450.50">
    <property type="match status" value="1"/>
</dbReference>
<dbReference type="Proteomes" id="UP000011864">
    <property type="component" value="Chromosome"/>
</dbReference>
<dbReference type="HOGENOM" id="CLU_099590_0_0_6"/>
<dbReference type="Pfam" id="PF02810">
    <property type="entry name" value="SEC-C"/>
    <property type="match status" value="1"/>
</dbReference>
<gene>
    <name evidence="2" type="ORF">C427_2814</name>
</gene>
<dbReference type="KEGG" id="gps:C427_2814"/>
<organism evidence="2 3">
    <name type="scientific">Paraglaciecola psychrophila 170</name>
    <dbReference type="NCBI Taxonomy" id="1129794"/>
    <lineage>
        <taxon>Bacteria</taxon>
        <taxon>Pseudomonadati</taxon>
        <taxon>Pseudomonadota</taxon>
        <taxon>Gammaproteobacteria</taxon>
        <taxon>Alteromonadales</taxon>
        <taxon>Alteromonadaceae</taxon>
        <taxon>Paraglaciecola</taxon>
    </lineage>
</organism>
<evidence type="ECO:0000259" key="1">
    <source>
        <dbReference type="Pfam" id="PF17775"/>
    </source>
</evidence>
<dbReference type="InterPro" id="IPR048469">
    <property type="entry name" value="YchJ-like_M"/>
</dbReference>
<dbReference type="NCBIfam" id="NF002486">
    <property type="entry name" value="PRK01752.1"/>
    <property type="match status" value="1"/>
</dbReference>
<dbReference type="PATRIC" id="fig|1129794.4.peg.2799"/>
<accession>K7A1L0</accession>
<dbReference type="SUPFAM" id="SSF103642">
    <property type="entry name" value="Sec-C motif"/>
    <property type="match status" value="1"/>
</dbReference>
<dbReference type="InterPro" id="IPR004027">
    <property type="entry name" value="SEC_C_motif"/>
</dbReference>
<dbReference type="EMBL" id="CP003837">
    <property type="protein sequence ID" value="AGH44923.1"/>
    <property type="molecule type" value="Genomic_DNA"/>
</dbReference>
<name>K7A1L0_9ALTE</name>
<dbReference type="PANTHER" id="PTHR33747:SF1">
    <property type="entry name" value="ADENYLATE CYCLASE-ASSOCIATED CAP C-TERMINAL DOMAIN-CONTAINING PROTEIN"/>
    <property type="match status" value="1"/>
</dbReference>
<dbReference type="AlphaFoldDB" id="K7A1L0"/>
<dbReference type="PANTHER" id="PTHR33747">
    <property type="entry name" value="UPF0225 PROTEIN SCO1677"/>
    <property type="match status" value="1"/>
</dbReference>
<dbReference type="InterPro" id="IPR032710">
    <property type="entry name" value="NTF2-like_dom_sf"/>
</dbReference>
<feature type="domain" description="YchJ-like middle NTF2-like" evidence="1">
    <location>
        <begin position="32"/>
        <end position="128"/>
    </location>
</feature>
<dbReference type="Pfam" id="PF17775">
    <property type="entry name" value="YchJ_M-like"/>
    <property type="match status" value="1"/>
</dbReference>
<evidence type="ECO:0000313" key="2">
    <source>
        <dbReference type="EMBL" id="AGH44923.1"/>
    </source>
</evidence>
<keyword evidence="3" id="KW-1185">Reference proteome</keyword>
<sequence length="159" mass="18188">MATIIKHCTCGNELTYEVCCKPIIDGKVAAKDAETLMRSRFSAYSLKNYRYILQTYILAQRSKLTISELADSSEDTQWLSLQVIAHYSQVNMAQVEFKAFYQIHNSYYVMHEISDFVFEAGKWLYADGVIKKDSGELSQERNSQCLCGSGKKYKKCCGR</sequence>
<dbReference type="eggNOG" id="COG3012">
    <property type="taxonomic scope" value="Bacteria"/>
</dbReference>
<dbReference type="RefSeq" id="WP_007635498.1">
    <property type="nucleotide sequence ID" value="NC_020514.1"/>
</dbReference>